<evidence type="ECO:0000256" key="1">
    <source>
        <dbReference type="SAM" id="MobiDB-lite"/>
    </source>
</evidence>
<dbReference type="Proteomes" id="UP000248423">
    <property type="component" value="Unassembled WGS sequence"/>
</dbReference>
<keyword evidence="3" id="KW-1185">Reference proteome</keyword>
<feature type="compositionally biased region" description="Low complexity" evidence="1">
    <location>
        <begin position="12"/>
        <end position="26"/>
    </location>
</feature>
<gene>
    <name evidence="2" type="ORF">BO78DRAFT_459039</name>
</gene>
<feature type="region of interest" description="Disordered" evidence="1">
    <location>
        <begin position="357"/>
        <end position="385"/>
    </location>
</feature>
<accession>A0A319EIQ6</accession>
<proteinExistence type="predicted"/>
<dbReference type="STRING" id="1448318.A0A319EIQ6"/>
<organism evidence="2 3">
    <name type="scientific">Aspergillus sclerotiicarbonarius (strain CBS 121057 / IBT 28362)</name>
    <dbReference type="NCBI Taxonomy" id="1448318"/>
    <lineage>
        <taxon>Eukaryota</taxon>
        <taxon>Fungi</taxon>
        <taxon>Dikarya</taxon>
        <taxon>Ascomycota</taxon>
        <taxon>Pezizomycotina</taxon>
        <taxon>Eurotiomycetes</taxon>
        <taxon>Eurotiomycetidae</taxon>
        <taxon>Eurotiales</taxon>
        <taxon>Aspergillaceae</taxon>
        <taxon>Aspergillus</taxon>
        <taxon>Aspergillus subgen. Circumdati</taxon>
    </lineage>
</organism>
<dbReference type="VEuPathDB" id="FungiDB:BO78DRAFT_459039"/>
<protein>
    <recommendedName>
        <fullName evidence="4">F-box domain-containing protein</fullName>
    </recommendedName>
</protein>
<sequence>MKRTWRLSRSSAPDPTATAVDPATAPECSDQAPVPKRSQKQFVFNNPPRDVPMEALPPELRYHIMSMLELQGLQALVHASPAYHRQYLLDCKRLLAKCLDTTLQSVALEAHLVHKSGTVEFSNTRNREAVTKLLEVYQEHCVLSENSRLSEELTTDEVLGMVTFHLSMIQPLVRQYTIWALGNLAQEPQGLQSDTSLSMMEERRLFRSMYRFQLCCNLFGVGCHGTPFSPRSGFDSVHILRIFLSIFEPWEVEEIACIYTFAKERYNQIFDDIRWNVHEENPKFDGQRPPTPDGAFDLDNSWIRHSLLIGTISRGLKLLYTVLFKIKDHKHLVSTMQDRISWPAGSFLEGEALGQSAQIMRRSRHPSTRDSREERRDPLPFQGDGVDDVHPPLAWTLIWRGTYSNLFGYYMEEPMRRWGYVMCDAARLERSGAKEVLKRQWEAEWEDDDPRDQLL</sequence>
<evidence type="ECO:0000313" key="3">
    <source>
        <dbReference type="Proteomes" id="UP000248423"/>
    </source>
</evidence>
<dbReference type="OrthoDB" id="5304511at2759"/>
<feature type="compositionally biased region" description="Basic and acidic residues" evidence="1">
    <location>
        <begin position="367"/>
        <end position="378"/>
    </location>
</feature>
<evidence type="ECO:0008006" key="4">
    <source>
        <dbReference type="Google" id="ProtNLM"/>
    </source>
</evidence>
<dbReference type="AlphaFoldDB" id="A0A319EIQ6"/>
<name>A0A319EIQ6_ASPSB</name>
<feature type="region of interest" description="Disordered" evidence="1">
    <location>
        <begin position="1"/>
        <end position="37"/>
    </location>
</feature>
<reference evidence="2 3" key="1">
    <citation type="submission" date="2018-02" db="EMBL/GenBank/DDBJ databases">
        <title>The genomes of Aspergillus section Nigri reveals drivers in fungal speciation.</title>
        <authorList>
            <consortium name="DOE Joint Genome Institute"/>
            <person name="Vesth T.C."/>
            <person name="Nybo J."/>
            <person name="Theobald S."/>
            <person name="Brandl J."/>
            <person name="Frisvad J.C."/>
            <person name="Nielsen K.F."/>
            <person name="Lyhne E.K."/>
            <person name="Kogle M.E."/>
            <person name="Kuo A."/>
            <person name="Riley R."/>
            <person name="Clum A."/>
            <person name="Nolan M."/>
            <person name="Lipzen A."/>
            <person name="Salamov A."/>
            <person name="Henrissat B."/>
            <person name="Wiebenga A."/>
            <person name="De vries R.P."/>
            <person name="Grigoriev I.V."/>
            <person name="Mortensen U.H."/>
            <person name="Andersen M.R."/>
            <person name="Baker S.E."/>
        </authorList>
    </citation>
    <scope>NUCLEOTIDE SEQUENCE [LARGE SCALE GENOMIC DNA]</scope>
    <source>
        <strain evidence="2 3">CBS 121057</strain>
    </source>
</reference>
<evidence type="ECO:0000313" key="2">
    <source>
        <dbReference type="EMBL" id="PYI09540.1"/>
    </source>
</evidence>
<dbReference type="EMBL" id="KZ826326">
    <property type="protein sequence ID" value="PYI09540.1"/>
    <property type="molecule type" value="Genomic_DNA"/>
</dbReference>